<proteinExistence type="predicted"/>
<organism evidence="1 2">
    <name type="scientific">Pseudaquabacterium rugosum</name>
    <dbReference type="NCBI Taxonomy" id="2984194"/>
    <lineage>
        <taxon>Bacteria</taxon>
        <taxon>Pseudomonadati</taxon>
        <taxon>Pseudomonadota</taxon>
        <taxon>Betaproteobacteria</taxon>
        <taxon>Burkholderiales</taxon>
        <taxon>Sphaerotilaceae</taxon>
        <taxon>Pseudaquabacterium</taxon>
    </lineage>
</organism>
<sequence>MRPALPAADSTAVYAAVCIAAVLAVPWQPGPAPHPAPAIAVAAATPSSTGPAADLMTLAFPLNAHSQDLALLPARP</sequence>
<protein>
    <submittedName>
        <fullName evidence="1">Uncharacterized protein</fullName>
    </submittedName>
</protein>
<comment type="caution">
    <text evidence="1">The sequence shown here is derived from an EMBL/GenBank/DDBJ whole genome shotgun (WGS) entry which is preliminary data.</text>
</comment>
<reference evidence="1 2" key="1">
    <citation type="submission" date="2024-04" db="EMBL/GenBank/DDBJ databases">
        <title>Novel species of the genus Ideonella isolated from streams.</title>
        <authorList>
            <person name="Lu H."/>
        </authorList>
    </citation>
    <scope>NUCLEOTIDE SEQUENCE [LARGE SCALE GENOMIC DNA]</scope>
    <source>
        <strain evidence="1 2">BYS139W</strain>
    </source>
</reference>
<evidence type="ECO:0000313" key="1">
    <source>
        <dbReference type="EMBL" id="MEK8026720.1"/>
    </source>
</evidence>
<name>A0ABU9BDE2_9BURK</name>
<dbReference type="RefSeq" id="WP_341374502.1">
    <property type="nucleotide sequence ID" value="NZ_JBBUTF010000009.1"/>
</dbReference>
<evidence type="ECO:0000313" key="2">
    <source>
        <dbReference type="Proteomes" id="UP001368500"/>
    </source>
</evidence>
<dbReference type="Proteomes" id="UP001368500">
    <property type="component" value="Unassembled WGS sequence"/>
</dbReference>
<dbReference type="EMBL" id="JBBUTF010000009">
    <property type="protein sequence ID" value="MEK8026720.1"/>
    <property type="molecule type" value="Genomic_DNA"/>
</dbReference>
<gene>
    <name evidence="1" type="ORF">AACH11_12180</name>
</gene>
<keyword evidence="2" id="KW-1185">Reference proteome</keyword>
<accession>A0ABU9BDE2</accession>